<feature type="transmembrane region" description="Helical" evidence="6">
    <location>
        <begin position="118"/>
        <end position="142"/>
    </location>
</feature>
<evidence type="ECO:0000313" key="7">
    <source>
        <dbReference type="EMBL" id="TDV23249.1"/>
    </source>
</evidence>
<accession>A0A4V3FNU8</accession>
<dbReference type="InterPro" id="IPR003740">
    <property type="entry name" value="YitT"/>
</dbReference>
<comment type="caution">
    <text evidence="7">The sequence shown here is derived from an EMBL/GenBank/DDBJ whole genome shotgun (WGS) entry which is preliminary data.</text>
</comment>
<dbReference type="GO" id="GO:0005886">
    <property type="term" value="C:plasma membrane"/>
    <property type="evidence" value="ECO:0007669"/>
    <property type="project" value="UniProtKB-SubCell"/>
</dbReference>
<gene>
    <name evidence="7" type="ORF">BCF59_0594</name>
</gene>
<organism evidence="7 8">
    <name type="scientific">Mycoplasmopsis mustelae</name>
    <dbReference type="NCBI Taxonomy" id="171289"/>
    <lineage>
        <taxon>Bacteria</taxon>
        <taxon>Bacillati</taxon>
        <taxon>Mycoplasmatota</taxon>
        <taxon>Mycoplasmoidales</taxon>
        <taxon>Metamycoplasmataceae</taxon>
        <taxon>Mycoplasmopsis</taxon>
    </lineage>
</organism>
<comment type="subcellular location">
    <subcellularLocation>
        <location evidence="1">Cell membrane</location>
        <topology evidence="1">Multi-pass membrane protein</topology>
    </subcellularLocation>
</comment>
<dbReference type="EMBL" id="SOCN01000003">
    <property type="protein sequence ID" value="TDV23249.1"/>
    <property type="molecule type" value="Genomic_DNA"/>
</dbReference>
<keyword evidence="3 6" id="KW-0812">Transmembrane</keyword>
<dbReference type="PANTHER" id="PTHR33545:SF5">
    <property type="entry name" value="UPF0750 MEMBRANE PROTEIN YITT"/>
    <property type="match status" value="1"/>
</dbReference>
<dbReference type="RefSeq" id="WP_134111060.1">
    <property type="nucleotide sequence ID" value="NZ_SOCN01000003.1"/>
</dbReference>
<evidence type="ECO:0000256" key="3">
    <source>
        <dbReference type="ARBA" id="ARBA00022692"/>
    </source>
</evidence>
<feature type="transmembrane region" description="Helical" evidence="6">
    <location>
        <begin position="323"/>
        <end position="340"/>
    </location>
</feature>
<evidence type="ECO:0000313" key="8">
    <source>
        <dbReference type="Proteomes" id="UP000295757"/>
    </source>
</evidence>
<keyword evidence="5 6" id="KW-0472">Membrane</keyword>
<feature type="transmembrane region" description="Helical" evidence="6">
    <location>
        <begin position="76"/>
        <end position="98"/>
    </location>
</feature>
<dbReference type="Proteomes" id="UP000295757">
    <property type="component" value="Unassembled WGS sequence"/>
</dbReference>
<dbReference type="OrthoDB" id="401129at2"/>
<proteinExistence type="predicted"/>
<sequence length="432" mass="49520">MKSQPPAPLESKKNCCKPETRESCEIHSKNILNFINDGISKQELKKKTEQLKYKMGHYLLNSKDTKITFQWLVKRYWFKVISIFFAALIFNAGIQIFLQRAQTIPSGVTGIPTLIQYIVPAVKSYFALIYLACNIPLFLIFGWKIKKSFVFLTLTFMIFQIVSNLLFTLDAIGLESYLNKYITFTDSNPPFTNWSNIVYSIVGALFIALGISISWKSGGSTGGTDIIAYYYSVKSKKSVGNVLTIIGVATAIVFLIIFAIINPNYLYPYPIDNDKKIIEGIVKAPIYREIDIQNKDVLKIIQTWNYLTEKGINHKVYFGIRELTTFLYILVVNVFIDIIYPKYKKVNVTIVCSDPAKVLVYFKLIDYWHSYRIERYKSGYTGKFATKISTVMLILETPNIISDLKTLDPKIWISITKVHTVIGNFNTDFVEH</sequence>
<protein>
    <submittedName>
        <fullName evidence="7">Putative 5xTM membrane YitT family protein</fullName>
    </submittedName>
</protein>
<evidence type="ECO:0000256" key="1">
    <source>
        <dbReference type="ARBA" id="ARBA00004651"/>
    </source>
</evidence>
<evidence type="ECO:0000256" key="2">
    <source>
        <dbReference type="ARBA" id="ARBA00022475"/>
    </source>
</evidence>
<reference evidence="7 8" key="1">
    <citation type="submission" date="2019-03" db="EMBL/GenBank/DDBJ databases">
        <title>Genomic Encyclopedia of Archaeal and Bacterial Type Strains, Phase II (KMG-II): from individual species to whole genera.</title>
        <authorList>
            <person name="Goeker M."/>
        </authorList>
    </citation>
    <scope>NUCLEOTIDE SEQUENCE [LARGE SCALE GENOMIC DNA]</scope>
    <source>
        <strain evidence="7 8">ATCC 35214</strain>
    </source>
</reference>
<keyword evidence="8" id="KW-1185">Reference proteome</keyword>
<feature type="transmembrane region" description="Helical" evidence="6">
    <location>
        <begin position="239"/>
        <end position="261"/>
    </location>
</feature>
<dbReference type="InterPro" id="IPR051461">
    <property type="entry name" value="UPF0750_membrane"/>
</dbReference>
<dbReference type="Pfam" id="PF02588">
    <property type="entry name" value="YitT_membrane"/>
    <property type="match status" value="1"/>
</dbReference>
<dbReference type="PANTHER" id="PTHR33545">
    <property type="entry name" value="UPF0750 MEMBRANE PROTEIN YITT-RELATED"/>
    <property type="match status" value="1"/>
</dbReference>
<feature type="transmembrane region" description="Helical" evidence="6">
    <location>
        <begin position="197"/>
        <end position="218"/>
    </location>
</feature>
<keyword evidence="2" id="KW-1003">Cell membrane</keyword>
<evidence type="ECO:0000256" key="6">
    <source>
        <dbReference type="SAM" id="Phobius"/>
    </source>
</evidence>
<feature type="transmembrane region" description="Helical" evidence="6">
    <location>
        <begin position="149"/>
        <end position="169"/>
    </location>
</feature>
<keyword evidence="4 6" id="KW-1133">Transmembrane helix</keyword>
<evidence type="ECO:0000256" key="5">
    <source>
        <dbReference type="ARBA" id="ARBA00023136"/>
    </source>
</evidence>
<name>A0A4V3FNU8_9BACT</name>
<dbReference type="AlphaFoldDB" id="A0A4V3FNU8"/>
<evidence type="ECO:0000256" key="4">
    <source>
        <dbReference type="ARBA" id="ARBA00022989"/>
    </source>
</evidence>